<gene>
    <name evidence="9" type="ORF">SAMD00023353_0900110</name>
</gene>
<dbReference type="PROSITE" id="PS00086">
    <property type="entry name" value="CYTOCHROME_P450"/>
    <property type="match status" value="1"/>
</dbReference>
<keyword evidence="8" id="KW-0812">Transmembrane</keyword>
<dbReference type="InterPro" id="IPR017972">
    <property type="entry name" value="Cyt_P450_CS"/>
</dbReference>
<evidence type="ECO:0000256" key="6">
    <source>
        <dbReference type="PIRSR" id="PIRSR602401-1"/>
    </source>
</evidence>
<protein>
    <recommendedName>
        <fullName evidence="11">Cytochrome P450</fullName>
    </recommendedName>
</protein>
<evidence type="ECO:0000313" key="10">
    <source>
        <dbReference type="Proteomes" id="UP000054516"/>
    </source>
</evidence>
<dbReference type="OMA" id="SYPGPWY"/>
<dbReference type="Pfam" id="PF00067">
    <property type="entry name" value="p450"/>
    <property type="match status" value="1"/>
</dbReference>
<dbReference type="GO" id="GO:0016705">
    <property type="term" value="F:oxidoreductase activity, acting on paired donors, with incorporation or reduction of molecular oxygen"/>
    <property type="evidence" value="ECO:0007669"/>
    <property type="project" value="InterPro"/>
</dbReference>
<organism evidence="9">
    <name type="scientific">Rosellinia necatrix</name>
    <name type="common">White root-rot fungus</name>
    <dbReference type="NCBI Taxonomy" id="77044"/>
    <lineage>
        <taxon>Eukaryota</taxon>
        <taxon>Fungi</taxon>
        <taxon>Dikarya</taxon>
        <taxon>Ascomycota</taxon>
        <taxon>Pezizomycotina</taxon>
        <taxon>Sordariomycetes</taxon>
        <taxon>Xylariomycetidae</taxon>
        <taxon>Xylariales</taxon>
        <taxon>Xylariaceae</taxon>
        <taxon>Rosellinia</taxon>
    </lineage>
</organism>
<evidence type="ECO:0000256" key="5">
    <source>
        <dbReference type="ARBA" id="ARBA00023004"/>
    </source>
</evidence>
<evidence type="ECO:0000256" key="8">
    <source>
        <dbReference type="SAM" id="Phobius"/>
    </source>
</evidence>
<dbReference type="GO" id="GO:0005506">
    <property type="term" value="F:iron ion binding"/>
    <property type="evidence" value="ECO:0007669"/>
    <property type="project" value="InterPro"/>
</dbReference>
<keyword evidence="7" id="KW-0503">Monooxygenase</keyword>
<evidence type="ECO:0008006" key="11">
    <source>
        <dbReference type="Google" id="ProtNLM"/>
    </source>
</evidence>
<evidence type="ECO:0000256" key="4">
    <source>
        <dbReference type="ARBA" id="ARBA00022723"/>
    </source>
</evidence>
<evidence type="ECO:0000256" key="2">
    <source>
        <dbReference type="ARBA" id="ARBA00010617"/>
    </source>
</evidence>
<dbReference type="InterPro" id="IPR001128">
    <property type="entry name" value="Cyt_P450"/>
</dbReference>
<evidence type="ECO:0000256" key="3">
    <source>
        <dbReference type="ARBA" id="ARBA00022617"/>
    </source>
</evidence>
<comment type="similarity">
    <text evidence="2 7">Belongs to the cytochrome P450 family.</text>
</comment>
<reference evidence="9" key="1">
    <citation type="submission" date="2016-03" db="EMBL/GenBank/DDBJ databases">
        <title>Draft genome sequence of Rosellinia necatrix.</title>
        <authorList>
            <person name="Kanematsu S."/>
        </authorList>
    </citation>
    <scope>NUCLEOTIDE SEQUENCE [LARGE SCALE GENOMIC DNA]</scope>
    <source>
        <strain evidence="9">W97</strain>
    </source>
</reference>
<comment type="cofactor">
    <cofactor evidence="1 6">
        <name>heme</name>
        <dbReference type="ChEBI" id="CHEBI:30413"/>
    </cofactor>
</comment>
<dbReference type="InterPro" id="IPR050121">
    <property type="entry name" value="Cytochrome_P450_monoxygenase"/>
</dbReference>
<dbReference type="CDD" id="cd11058">
    <property type="entry name" value="CYP60B-like"/>
    <property type="match status" value="1"/>
</dbReference>
<keyword evidence="3 6" id="KW-0349">Heme</keyword>
<name>A0A1W2THF1_ROSNE</name>
<dbReference type="Gene3D" id="1.10.630.10">
    <property type="entry name" value="Cytochrome P450"/>
    <property type="match status" value="1"/>
</dbReference>
<dbReference type="PANTHER" id="PTHR24305:SF210">
    <property type="entry name" value="CYTOCHROME P450 MONOOXYGENASE ASQL-RELATED"/>
    <property type="match status" value="1"/>
</dbReference>
<accession>A0A1W2THF1</accession>
<keyword evidence="8" id="KW-1133">Transmembrane helix</keyword>
<keyword evidence="5 6" id="KW-0408">Iron</keyword>
<proteinExistence type="inferred from homology"/>
<dbReference type="SUPFAM" id="SSF48264">
    <property type="entry name" value="Cytochrome P450"/>
    <property type="match status" value="1"/>
</dbReference>
<dbReference type="OrthoDB" id="1470350at2759"/>
<keyword evidence="8" id="KW-0472">Membrane</keyword>
<dbReference type="InterPro" id="IPR036396">
    <property type="entry name" value="Cyt_P450_sf"/>
</dbReference>
<dbReference type="AlphaFoldDB" id="A0A1W2THF1"/>
<dbReference type="GO" id="GO:0020037">
    <property type="term" value="F:heme binding"/>
    <property type="evidence" value="ECO:0007669"/>
    <property type="project" value="InterPro"/>
</dbReference>
<feature type="transmembrane region" description="Helical" evidence="8">
    <location>
        <begin position="7"/>
        <end position="28"/>
    </location>
</feature>
<sequence length="497" mass="55564">MAELGPLTGRLLLAVAVVTLLIAGRLLYNVFLHPLRSYPGPWYATSSILWFLYHMARGTHHEAVHALHLRYGAVVRIAPGELSFVEPGAWRDIYGHGNKPEFIKDPSTTYSEDPEHANILVAPVEKHAKLRRTLAHAFSDRSLHSQEAVMNEYAMLLVKGLGECGSEPVDIVRWYNYMTFDVIGHLAFAESFDCLSTSAYHPWVSLIFSTIRLMAWTRALGRLAPALVPALLRLVPSRRTMREYRANGALTREKLARRRARAPGYVDFAEQLLRSERAGALREADLLSNLPLLVVAGSETTASALAGATYYLLSRPRAYARLAAEVRARFAGHADVTLPRVAELTYLPAVIDETLRLYPPANSNHPRLLPPRGATICGRFVPGGTLVGIGHWACFRSPLNFARPEEFIPERFLGGDEDTAGEFANDRREALQPFHVGPRNCIGRNLAQIELRLVLIHLLLAYDLELQPESRGWKKQQVFAAPLKPPLMVKLRPFRKS</sequence>
<dbReference type="GO" id="GO:0004497">
    <property type="term" value="F:monooxygenase activity"/>
    <property type="evidence" value="ECO:0007669"/>
    <property type="project" value="UniProtKB-KW"/>
</dbReference>
<dbReference type="PRINTS" id="PR00463">
    <property type="entry name" value="EP450I"/>
</dbReference>
<evidence type="ECO:0000256" key="7">
    <source>
        <dbReference type="RuleBase" id="RU000461"/>
    </source>
</evidence>
<keyword evidence="4 6" id="KW-0479">Metal-binding</keyword>
<dbReference type="Proteomes" id="UP000054516">
    <property type="component" value="Unassembled WGS sequence"/>
</dbReference>
<keyword evidence="10" id="KW-1185">Reference proteome</keyword>
<evidence type="ECO:0000256" key="1">
    <source>
        <dbReference type="ARBA" id="ARBA00001971"/>
    </source>
</evidence>
<dbReference type="InterPro" id="IPR002401">
    <property type="entry name" value="Cyt_P450_E_grp-I"/>
</dbReference>
<dbReference type="PRINTS" id="PR00385">
    <property type="entry name" value="P450"/>
</dbReference>
<dbReference type="PANTHER" id="PTHR24305">
    <property type="entry name" value="CYTOCHROME P450"/>
    <property type="match status" value="1"/>
</dbReference>
<evidence type="ECO:0000313" key="9">
    <source>
        <dbReference type="EMBL" id="GAP87551.2"/>
    </source>
</evidence>
<feature type="binding site" description="axial binding residue" evidence="6">
    <location>
        <position position="441"/>
    </location>
    <ligand>
        <name>heme</name>
        <dbReference type="ChEBI" id="CHEBI:30413"/>
    </ligand>
    <ligandPart>
        <name>Fe</name>
        <dbReference type="ChEBI" id="CHEBI:18248"/>
    </ligandPart>
</feature>
<keyword evidence="7" id="KW-0560">Oxidoreductase</keyword>
<dbReference type="EMBL" id="DF977454">
    <property type="protein sequence ID" value="GAP87551.2"/>
    <property type="molecule type" value="Genomic_DNA"/>
</dbReference>
<dbReference type="STRING" id="77044.A0A1W2THF1"/>